<evidence type="ECO:0000256" key="1">
    <source>
        <dbReference type="SAM" id="Phobius"/>
    </source>
</evidence>
<reference evidence="3" key="2">
    <citation type="submission" date="2025-08" db="UniProtKB">
        <authorList>
            <consortium name="RefSeq"/>
        </authorList>
    </citation>
    <scope>IDENTIFICATION</scope>
    <source>
        <tissue evidence="3">Leaf</tissue>
    </source>
</reference>
<proteinExistence type="predicted"/>
<keyword evidence="1" id="KW-0812">Transmembrane</keyword>
<dbReference type="Proteomes" id="UP000504610">
    <property type="component" value="Chromosome 1"/>
</dbReference>
<dbReference type="KEGG" id="rsz:130511649"/>
<accession>A0A9W3DMB8</accession>
<keyword evidence="1" id="KW-1133">Transmembrane helix</keyword>
<sequence>MVLRKKKISSSTKSFLIGEEGETESIRLSLSLSLFRMNSPLSYKNLRLVSKSIAFKCLLLVGIALFYKALFLSSSPRIVLLTRARHTSHSYSTGGVGTDKFLEVPQIVWGLNNRRTMLRSLSVWLWSMRSRERQIKL</sequence>
<evidence type="ECO:0000313" key="2">
    <source>
        <dbReference type="Proteomes" id="UP000504610"/>
    </source>
</evidence>
<evidence type="ECO:0000313" key="3">
    <source>
        <dbReference type="RefSeq" id="XP_056864954.1"/>
    </source>
</evidence>
<name>A0A9W3DMB8_RAPSA</name>
<dbReference type="GeneID" id="130511649"/>
<dbReference type="RefSeq" id="XP_056864954.1">
    <property type="nucleotide sequence ID" value="XM_057008974.1"/>
</dbReference>
<organism evidence="2 3">
    <name type="scientific">Raphanus sativus</name>
    <name type="common">Radish</name>
    <name type="synonym">Raphanus raphanistrum var. sativus</name>
    <dbReference type="NCBI Taxonomy" id="3726"/>
    <lineage>
        <taxon>Eukaryota</taxon>
        <taxon>Viridiplantae</taxon>
        <taxon>Streptophyta</taxon>
        <taxon>Embryophyta</taxon>
        <taxon>Tracheophyta</taxon>
        <taxon>Spermatophyta</taxon>
        <taxon>Magnoliopsida</taxon>
        <taxon>eudicotyledons</taxon>
        <taxon>Gunneridae</taxon>
        <taxon>Pentapetalae</taxon>
        <taxon>rosids</taxon>
        <taxon>malvids</taxon>
        <taxon>Brassicales</taxon>
        <taxon>Brassicaceae</taxon>
        <taxon>Brassiceae</taxon>
        <taxon>Raphanus</taxon>
    </lineage>
</organism>
<feature type="transmembrane region" description="Helical" evidence="1">
    <location>
        <begin position="53"/>
        <end position="72"/>
    </location>
</feature>
<keyword evidence="2" id="KW-1185">Reference proteome</keyword>
<reference evidence="2" key="1">
    <citation type="journal article" date="2019" name="Database">
        <title>The radish genome database (RadishGD): an integrated information resource for radish genomics.</title>
        <authorList>
            <person name="Yu H.J."/>
            <person name="Baek S."/>
            <person name="Lee Y.J."/>
            <person name="Cho A."/>
            <person name="Mun J.H."/>
        </authorList>
    </citation>
    <scope>NUCLEOTIDE SEQUENCE [LARGE SCALE GENOMIC DNA]</scope>
    <source>
        <strain evidence="2">cv. WK10039</strain>
    </source>
</reference>
<protein>
    <submittedName>
        <fullName evidence="3">O-fucosyltransferase 23-like</fullName>
    </submittedName>
</protein>
<dbReference type="AlphaFoldDB" id="A0A9W3DMB8"/>
<gene>
    <name evidence="3" type="primary">LOC130511649</name>
</gene>
<keyword evidence="1" id="KW-0472">Membrane</keyword>